<organism evidence="3 4">
    <name type="scientific">Streptomyces mimosae</name>
    <dbReference type="NCBI Taxonomy" id="2586635"/>
    <lineage>
        <taxon>Bacteria</taxon>
        <taxon>Bacillati</taxon>
        <taxon>Actinomycetota</taxon>
        <taxon>Actinomycetes</taxon>
        <taxon>Kitasatosporales</taxon>
        <taxon>Streptomycetaceae</taxon>
        <taxon>Streptomyces</taxon>
    </lineage>
</organism>
<protein>
    <submittedName>
        <fullName evidence="3">N-acetylmuramoyl-L-alanine amidase</fullName>
    </submittedName>
</protein>
<proteinExistence type="predicted"/>
<dbReference type="SMART" id="SM00644">
    <property type="entry name" value="Ami_2"/>
    <property type="match status" value="1"/>
</dbReference>
<name>A0A5N6AGW8_9ACTN</name>
<comment type="caution">
    <text evidence="3">The sequence shown here is derived from an EMBL/GenBank/DDBJ whole genome shotgun (WGS) entry which is preliminary data.</text>
</comment>
<dbReference type="GO" id="GO:0008745">
    <property type="term" value="F:N-acetylmuramoyl-L-alanine amidase activity"/>
    <property type="evidence" value="ECO:0007669"/>
    <property type="project" value="InterPro"/>
</dbReference>
<dbReference type="AlphaFoldDB" id="A0A5N6AGW8"/>
<dbReference type="InterPro" id="IPR002502">
    <property type="entry name" value="Amidase_domain"/>
</dbReference>
<accession>A0A5N6AGW8</accession>
<evidence type="ECO:0000256" key="1">
    <source>
        <dbReference type="SAM" id="MobiDB-lite"/>
    </source>
</evidence>
<dbReference type="Gene3D" id="3.40.80.10">
    <property type="entry name" value="Peptidoglycan recognition protein-like"/>
    <property type="match status" value="1"/>
</dbReference>
<feature type="domain" description="N-acetylmuramoyl-L-alanine amidase" evidence="2">
    <location>
        <begin position="27"/>
        <end position="183"/>
    </location>
</feature>
<dbReference type="CDD" id="cd06583">
    <property type="entry name" value="PGRP"/>
    <property type="match status" value="1"/>
</dbReference>
<dbReference type="GO" id="GO:0009253">
    <property type="term" value="P:peptidoglycan catabolic process"/>
    <property type="evidence" value="ECO:0007669"/>
    <property type="project" value="InterPro"/>
</dbReference>
<dbReference type="EMBL" id="VDLY02000005">
    <property type="protein sequence ID" value="KAB8167303.1"/>
    <property type="molecule type" value="Genomic_DNA"/>
</dbReference>
<dbReference type="InterPro" id="IPR036505">
    <property type="entry name" value="Amidase/PGRP_sf"/>
</dbReference>
<dbReference type="OrthoDB" id="5178799at2"/>
<reference evidence="3" key="1">
    <citation type="submission" date="2019-10" db="EMBL/GenBank/DDBJ databases">
        <title>Nonomuraea sp. nov., isolated from Phyllanthus amarus.</title>
        <authorList>
            <person name="Klykleung N."/>
            <person name="Tanasupawat S."/>
        </authorList>
    </citation>
    <scope>NUCLEOTIDE SEQUENCE [LARGE SCALE GENOMIC DNA]</scope>
    <source>
        <strain evidence="3">3MP-10</strain>
    </source>
</reference>
<sequence>MATPLTADRLLAALRAEGVKIVEHRSWRTHNRNHKGRWGPVNGVMLHHTVTTGTEASVRLCYEGHSALPGPLCHGVIAKDGTVYLVGNGRANHAGSGDGDVLQAVIDERPLPADNQANTDGNARFYGFECVNLGDGKDPWPAAQVEAMVRASAAICRAHGWGKKGDTSVIGHAEWQPGKVDPRGPGVSMGDIRRRVAQRLQHPASWSPGDTTTPTTPPPTEQPEEARPMDRYYEKSTPLTLTAGAWTTVTWDRYHVQGKGWTEKKAEQTLLHGAHAFVLGVGFRVDGMESGEEVQVRIARNSRPAGGDWKRAKSWPIGSPVHAGGRGHFVHTWPGMLPGTDDNRLVVDLLNLTDRDLTVDELTASLLAWPA</sequence>
<dbReference type="SUPFAM" id="SSF55846">
    <property type="entry name" value="N-acetylmuramoyl-L-alanine amidase-like"/>
    <property type="match status" value="1"/>
</dbReference>
<feature type="region of interest" description="Disordered" evidence="1">
    <location>
        <begin position="200"/>
        <end position="228"/>
    </location>
</feature>
<gene>
    <name evidence="3" type="ORF">FH607_009185</name>
</gene>
<dbReference type="Proteomes" id="UP000314251">
    <property type="component" value="Unassembled WGS sequence"/>
</dbReference>
<evidence type="ECO:0000313" key="4">
    <source>
        <dbReference type="Proteomes" id="UP000314251"/>
    </source>
</evidence>
<dbReference type="Pfam" id="PF01510">
    <property type="entry name" value="Amidase_2"/>
    <property type="match status" value="1"/>
</dbReference>
<keyword evidence="4" id="KW-1185">Reference proteome</keyword>
<evidence type="ECO:0000259" key="2">
    <source>
        <dbReference type="SMART" id="SM00644"/>
    </source>
</evidence>
<evidence type="ECO:0000313" key="3">
    <source>
        <dbReference type="EMBL" id="KAB8167303.1"/>
    </source>
</evidence>